<comment type="caution">
    <text evidence="1">The sequence shown here is derived from an EMBL/GenBank/DDBJ whole genome shotgun (WGS) entry which is preliminary data.</text>
</comment>
<evidence type="ECO:0000313" key="1">
    <source>
        <dbReference type="EMBL" id="CAF9914226.1"/>
    </source>
</evidence>
<dbReference type="Proteomes" id="UP000664203">
    <property type="component" value="Unassembled WGS sequence"/>
</dbReference>
<dbReference type="PANTHER" id="PTHR42085">
    <property type="entry name" value="F-BOX DOMAIN-CONTAINING PROTEIN"/>
    <property type="match status" value="1"/>
</dbReference>
<dbReference type="EMBL" id="CAJPDR010000072">
    <property type="protein sequence ID" value="CAF9914226.1"/>
    <property type="molecule type" value="Genomic_DNA"/>
</dbReference>
<reference evidence="1" key="1">
    <citation type="submission" date="2021-03" db="EMBL/GenBank/DDBJ databases">
        <authorList>
            <person name="Tagirdzhanova G."/>
        </authorList>
    </citation>
    <scope>NUCLEOTIDE SEQUENCE</scope>
</reference>
<evidence type="ECO:0000313" key="2">
    <source>
        <dbReference type="Proteomes" id="UP000664203"/>
    </source>
</evidence>
<keyword evidence="2" id="KW-1185">Reference proteome</keyword>
<protein>
    <submittedName>
        <fullName evidence="1">Uncharacterized protein</fullName>
    </submittedName>
</protein>
<accession>A0A8H3F4L2</accession>
<dbReference type="AlphaFoldDB" id="A0A8H3F4L2"/>
<dbReference type="OrthoDB" id="62952at2759"/>
<gene>
    <name evidence="1" type="ORF">ALECFALPRED_009501</name>
</gene>
<sequence>MAATTQASPLLALPSELRIKIYQELLGPDPARVRTLYHDRQGREASFDTDPAILRVNQQIYSEAISVLYDTASVRLYLATPVVVQCTGGYYPDDIVDPPELFRKDTDKAVKPANRLGRRTTPPTVDGLEPEGRLGSTAEGYIYPYCFQRLRKIELITSCHAIWGDSQCGSYFSHIGQTVLRILRLLAEEQATKPPMPRRLKFTIQPDWRTVETQWLMRNSEVDRKTKAIVGLLKALKRRTDAEIEVEEGVVTKTLEDFGMEEVEVDEWEKLLLADTDIDL</sequence>
<dbReference type="PANTHER" id="PTHR42085:SF2">
    <property type="entry name" value="F-BOX DOMAIN-CONTAINING PROTEIN"/>
    <property type="match status" value="1"/>
</dbReference>
<dbReference type="InterPro" id="IPR038883">
    <property type="entry name" value="AN11006-like"/>
</dbReference>
<organism evidence="1 2">
    <name type="scientific">Alectoria fallacina</name>
    <dbReference type="NCBI Taxonomy" id="1903189"/>
    <lineage>
        <taxon>Eukaryota</taxon>
        <taxon>Fungi</taxon>
        <taxon>Dikarya</taxon>
        <taxon>Ascomycota</taxon>
        <taxon>Pezizomycotina</taxon>
        <taxon>Lecanoromycetes</taxon>
        <taxon>OSLEUM clade</taxon>
        <taxon>Lecanoromycetidae</taxon>
        <taxon>Lecanorales</taxon>
        <taxon>Lecanorineae</taxon>
        <taxon>Parmeliaceae</taxon>
        <taxon>Alectoria</taxon>
    </lineage>
</organism>
<name>A0A8H3F4L2_9LECA</name>
<proteinExistence type="predicted"/>